<evidence type="ECO:0000313" key="2">
    <source>
        <dbReference type="Proteomes" id="UP000027981"/>
    </source>
</evidence>
<dbReference type="AlphaFoldDB" id="A0A075LSU7"/>
<name>A0A075LSU7_9EURY</name>
<dbReference type="EMBL" id="CP006019">
    <property type="protein sequence ID" value="AIF69171.1"/>
    <property type="molecule type" value="Genomic_DNA"/>
</dbReference>
<evidence type="ECO:0000313" key="1">
    <source>
        <dbReference type="EMBL" id="AIF69171.1"/>
    </source>
</evidence>
<reference evidence="1 2" key="2">
    <citation type="journal article" date="2015" name="Genome Announc.">
        <title>Complete Genome Sequence of Hyperthermophilic Piezophilic Archaeon Palaeococcus pacificus DY20341T, Isolated from Deep-Sea Hydrothermal Sediments.</title>
        <authorList>
            <person name="Zeng X."/>
            <person name="Jebbar M."/>
            <person name="Shao Z."/>
        </authorList>
    </citation>
    <scope>NUCLEOTIDE SEQUENCE [LARGE SCALE GENOMIC DNA]</scope>
    <source>
        <strain evidence="1 2">DY20341</strain>
    </source>
</reference>
<dbReference type="HOGENOM" id="CLU_2366375_0_0_2"/>
<organism evidence="1 2">
    <name type="scientific">Palaeococcus pacificus DY20341</name>
    <dbReference type="NCBI Taxonomy" id="1343739"/>
    <lineage>
        <taxon>Archaea</taxon>
        <taxon>Methanobacteriati</taxon>
        <taxon>Methanobacteriota</taxon>
        <taxon>Thermococci</taxon>
        <taxon>Thermococcales</taxon>
        <taxon>Thermococcaceae</taxon>
        <taxon>Palaeococcus</taxon>
    </lineage>
</organism>
<gene>
    <name evidence="1" type="ORF">PAP_03760</name>
</gene>
<dbReference type="RefSeq" id="WP_048164758.1">
    <property type="nucleotide sequence ID" value="NZ_CP006019.1"/>
</dbReference>
<protein>
    <submittedName>
        <fullName evidence="1">Uncharacterized protein</fullName>
    </submittedName>
</protein>
<dbReference type="Proteomes" id="UP000027981">
    <property type="component" value="Chromosome"/>
</dbReference>
<keyword evidence="2" id="KW-1185">Reference proteome</keyword>
<reference evidence="2" key="1">
    <citation type="submission" date="2013-06" db="EMBL/GenBank/DDBJ databases">
        <title>Complete Genome Sequence of Hyperthermophilic Palaeococcus pacificus DY20341T, Isolated from a Deep-Sea Hydrothermal Sediments.</title>
        <authorList>
            <person name="Zeng X."/>
            <person name="Shao Z."/>
        </authorList>
    </citation>
    <scope>NUCLEOTIDE SEQUENCE [LARGE SCALE GENOMIC DNA]</scope>
    <source>
        <strain evidence="2">DY20341</strain>
    </source>
</reference>
<dbReference type="GeneID" id="24841879"/>
<accession>A0A075LSU7</accession>
<dbReference type="eggNOG" id="arCOG03655">
    <property type="taxonomic scope" value="Archaea"/>
</dbReference>
<sequence>MNKKRIFKKILYWISAPIRILWEFNEGFKLQYIRGLQWELEELENIFALLLLGSCIGIPNPPIDLSYRLLPHMIREIYVMQEKSLNPLTIKTGWLNV</sequence>
<dbReference type="KEGG" id="ppac:PAP_03760"/>
<dbReference type="InterPro" id="IPR058303">
    <property type="entry name" value="DUF7990"/>
</dbReference>
<dbReference type="Pfam" id="PF25952">
    <property type="entry name" value="DUF7990"/>
    <property type="match status" value="1"/>
</dbReference>
<dbReference type="STRING" id="1343739.PAP_03760"/>
<dbReference type="OrthoDB" id="90286at2157"/>
<proteinExistence type="predicted"/>